<name>N6ZP02_9RHOO</name>
<keyword evidence="4" id="KW-0067">ATP-binding</keyword>
<dbReference type="EMBL" id="AMXF01000142">
    <property type="protein sequence ID" value="ENO96058.1"/>
    <property type="molecule type" value="Genomic_DNA"/>
</dbReference>
<keyword evidence="7" id="KW-1185">Reference proteome</keyword>
<comment type="caution">
    <text evidence="6">The sequence shown here is derived from an EMBL/GenBank/DDBJ whole genome shotgun (WGS) entry which is preliminary data.</text>
</comment>
<dbReference type="CDD" id="cd03255">
    <property type="entry name" value="ABC_MJ0796_LolCDE_FtsE"/>
    <property type="match status" value="1"/>
</dbReference>
<evidence type="ECO:0000256" key="2">
    <source>
        <dbReference type="ARBA" id="ARBA00022475"/>
    </source>
</evidence>
<dbReference type="Pfam" id="PF00005">
    <property type="entry name" value="ABC_tran"/>
    <property type="match status" value="1"/>
</dbReference>
<evidence type="ECO:0000259" key="5">
    <source>
        <dbReference type="PROSITE" id="PS50893"/>
    </source>
</evidence>
<dbReference type="RefSeq" id="WP_004368661.1">
    <property type="nucleotide sequence ID" value="NZ_AMXF01000142.1"/>
</dbReference>
<dbReference type="GO" id="GO:0005524">
    <property type="term" value="F:ATP binding"/>
    <property type="evidence" value="ECO:0007669"/>
    <property type="project" value="UniProtKB-KW"/>
</dbReference>
<dbReference type="InterPro" id="IPR017911">
    <property type="entry name" value="MacB-like_ATP-bd"/>
</dbReference>
<keyword evidence="2" id="KW-1003">Cell membrane</keyword>
<reference evidence="6 7" key="1">
    <citation type="submission" date="2012-09" db="EMBL/GenBank/DDBJ databases">
        <title>Draft Genome Sequences of 6 Strains from Genus Thauera.</title>
        <authorList>
            <person name="Liu B."/>
            <person name="Shapleigh J.P."/>
            <person name="Frostegard A.H."/>
        </authorList>
    </citation>
    <scope>NUCLEOTIDE SEQUENCE [LARGE SCALE GENOMIC DNA]</scope>
    <source>
        <strain evidence="6 7">B4P</strain>
    </source>
</reference>
<dbReference type="InterPro" id="IPR027417">
    <property type="entry name" value="P-loop_NTPase"/>
</dbReference>
<dbReference type="InterPro" id="IPR003593">
    <property type="entry name" value="AAA+_ATPase"/>
</dbReference>
<accession>N6ZP02</accession>
<keyword evidence="3" id="KW-0547">Nucleotide-binding</keyword>
<dbReference type="InterPro" id="IPR015854">
    <property type="entry name" value="ABC_transpr_LolD-like"/>
</dbReference>
<dbReference type="GO" id="GO:0022857">
    <property type="term" value="F:transmembrane transporter activity"/>
    <property type="evidence" value="ECO:0007669"/>
    <property type="project" value="TreeGrafter"/>
</dbReference>
<dbReference type="GO" id="GO:0016887">
    <property type="term" value="F:ATP hydrolysis activity"/>
    <property type="evidence" value="ECO:0007669"/>
    <property type="project" value="InterPro"/>
</dbReference>
<keyword evidence="1" id="KW-0813">Transport</keyword>
<sequence>MLELANIRKAFNQGQHNEYWALKGIDLEIPPARVNVLKGPSGSGKTTLLTILGCLARPTEGRVRLKGEDISGLPERFLTEIRRSTFGFIFQQFNLVRGLSAIENIILPGYPTGTPRARLVERAEALLADMQLSHRRDAKVEWLSGGEQQRVAICRALINDPEILVADEPTANLDSKLSAEFLAILRRLAEAGRTVILTSHDPLVVESEVVDRVYSLRDGRLIEVVDTRRAWP</sequence>
<keyword evidence="2" id="KW-0472">Membrane</keyword>
<evidence type="ECO:0000256" key="4">
    <source>
        <dbReference type="ARBA" id="ARBA00022840"/>
    </source>
</evidence>
<feature type="domain" description="ABC transporter" evidence="5">
    <location>
        <begin position="2"/>
        <end position="232"/>
    </location>
</feature>
<dbReference type="SMART" id="SM00382">
    <property type="entry name" value="AAA"/>
    <property type="match status" value="1"/>
</dbReference>
<evidence type="ECO:0000313" key="7">
    <source>
        <dbReference type="Proteomes" id="UP000013047"/>
    </source>
</evidence>
<dbReference type="Proteomes" id="UP000013047">
    <property type="component" value="Unassembled WGS sequence"/>
</dbReference>
<dbReference type="SUPFAM" id="SSF52540">
    <property type="entry name" value="P-loop containing nucleoside triphosphate hydrolases"/>
    <property type="match status" value="1"/>
</dbReference>
<evidence type="ECO:0000313" key="6">
    <source>
        <dbReference type="EMBL" id="ENO96058.1"/>
    </source>
</evidence>
<dbReference type="PANTHER" id="PTHR24220:SF86">
    <property type="entry name" value="ABC TRANSPORTER ABCH.1"/>
    <property type="match status" value="1"/>
</dbReference>
<proteinExistence type="predicted"/>
<dbReference type="PROSITE" id="PS50893">
    <property type="entry name" value="ABC_TRANSPORTER_2"/>
    <property type="match status" value="1"/>
</dbReference>
<dbReference type="OrthoDB" id="8524638at2"/>
<evidence type="ECO:0000256" key="3">
    <source>
        <dbReference type="ARBA" id="ARBA00022741"/>
    </source>
</evidence>
<gene>
    <name evidence="6" type="ORF">C667_15939</name>
</gene>
<protein>
    <submittedName>
        <fullName evidence="6">ABC transporter</fullName>
    </submittedName>
</protein>
<organism evidence="6 7">
    <name type="scientific">Thauera phenylacetica B4P</name>
    <dbReference type="NCBI Taxonomy" id="1234382"/>
    <lineage>
        <taxon>Bacteria</taxon>
        <taxon>Pseudomonadati</taxon>
        <taxon>Pseudomonadota</taxon>
        <taxon>Betaproteobacteria</taxon>
        <taxon>Rhodocyclales</taxon>
        <taxon>Zoogloeaceae</taxon>
        <taxon>Thauera</taxon>
    </lineage>
</organism>
<evidence type="ECO:0000256" key="1">
    <source>
        <dbReference type="ARBA" id="ARBA00022448"/>
    </source>
</evidence>
<dbReference type="PROSITE" id="PS00211">
    <property type="entry name" value="ABC_TRANSPORTER_1"/>
    <property type="match status" value="1"/>
</dbReference>
<dbReference type="GO" id="GO:0005886">
    <property type="term" value="C:plasma membrane"/>
    <property type="evidence" value="ECO:0007669"/>
    <property type="project" value="TreeGrafter"/>
</dbReference>
<dbReference type="Gene3D" id="3.40.50.300">
    <property type="entry name" value="P-loop containing nucleotide triphosphate hydrolases"/>
    <property type="match status" value="1"/>
</dbReference>
<dbReference type="InterPro" id="IPR003439">
    <property type="entry name" value="ABC_transporter-like_ATP-bd"/>
</dbReference>
<dbReference type="AlphaFoldDB" id="N6ZP02"/>
<dbReference type="InterPro" id="IPR017871">
    <property type="entry name" value="ABC_transporter-like_CS"/>
</dbReference>
<dbReference type="PANTHER" id="PTHR24220">
    <property type="entry name" value="IMPORT ATP-BINDING PROTEIN"/>
    <property type="match status" value="1"/>
</dbReference>